<dbReference type="RefSeq" id="WP_367639297.1">
    <property type="nucleotide sequence ID" value="NZ_JBFNQN010000010.1"/>
</dbReference>
<dbReference type="InterPro" id="IPR036890">
    <property type="entry name" value="HATPase_C_sf"/>
</dbReference>
<dbReference type="InterPro" id="IPR050267">
    <property type="entry name" value="Anti-sigma-factor_SerPK"/>
</dbReference>
<dbReference type="PANTHER" id="PTHR35526">
    <property type="entry name" value="ANTI-SIGMA-F FACTOR RSBW-RELATED"/>
    <property type="match status" value="1"/>
</dbReference>
<name>A0ABV3P951_9ACTN</name>
<proteinExistence type="predicted"/>
<evidence type="ECO:0000313" key="1">
    <source>
        <dbReference type="EMBL" id="MEW9266171.1"/>
    </source>
</evidence>
<sequence length="125" mass="13640">MCEWSPSAESAVVVDRSAARHARRFLDDHWCVEHAALLRGHADLVVSELVTEAVSHGTPPVTLRVECEGADGVVIEVSDRDPNGPHFQAVGPDEAHTTNLVEVLSDEWGVRTRPGAKTVWSRLIV</sequence>
<organism evidence="1 2">
    <name type="scientific">Kineococcus endophyticus</name>
    <dbReference type="NCBI Taxonomy" id="1181883"/>
    <lineage>
        <taxon>Bacteria</taxon>
        <taxon>Bacillati</taxon>
        <taxon>Actinomycetota</taxon>
        <taxon>Actinomycetes</taxon>
        <taxon>Kineosporiales</taxon>
        <taxon>Kineosporiaceae</taxon>
        <taxon>Kineococcus</taxon>
    </lineage>
</organism>
<keyword evidence="1" id="KW-0067">ATP-binding</keyword>
<protein>
    <submittedName>
        <fullName evidence="1">ATP-binding protein</fullName>
    </submittedName>
</protein>
<accession>A0ABV3P951</accession>
<dbReference type="CDD" id="cd16936">
    <property type="entry name" value="HATPase_RsbW-like"/>
    <property type="match status" value="1"/>
</dbReference>
<keyword evidence="2" id="KW-1185">Reference proteome</keyword>
<dbReference type="Gene3D" id="3.30.565.10">
    <property type="entry name" value="Histidine kinase-like ATPase, C-terminal domain"/>
    <property type="match status" value="1"/>
</dbReference>
<dbReference type="PANTHER" id="PTHR35526:SF3">
    <property type="entry name" value="ANTI-SIGMA-F FACTOR RSBW"/>
    <property type="match status" value="1"/>
</dbReference>
<reference evidence="1 2" key="1">
    <citation type="submission" date="2024-07" db="EMBL/GenBank/DDBJ databases">
        <authorList>
            <person name="Thanompreechachai J."/>
            <person name="Duangmal K."/>
        </authorList>
    </citation>
    <scope>NUCLEOTIDE SEQUENCE [LARGE SCALE GENOMIC DNA]</scope>
    <source>
        <strain evidence="1 2">KCTC 19886</strain>
    </source>
</reference>
<dbReference type="Proteomes" id="UP001555826">
    <property type="component" value="Unassembled WGS sequence"/>
</dbReference>
<comment type="caution">
    <text evidence="1">The sequence shown here is derived from an EMBL/GenBank/DDBJ whole genome shotgun (WGS) entry which is preliminary data.</text>
</comment>
<dbReference type="EMBL" id="JBFNQN010000010">
    <property type="protein sequence ID" value="MEW9266171.1"/>
    <property type="molecule type" value="Genomic_DNA"/>
</dbReference>
<gene>
    <name evidence="1" type="ORF">AB1207_15575</name>
</gene>
<evidence type="ECO:0000313" key="2">
    <source>
        <dbReference type="Proteomes" id="UP001555826"/>
    </source>
</evidence>
<dbReference type="GO" id="GO:0005524">
    <property type="term" value="F:ATP binding"/>
    <property type="evidence" value="ECO:0007669"/>
    <property type="project" value="UniProtKB-KW"/>
</dbReference>
<keyword evidence="1" id="KW-0547">Nucleotide-binding</keyword>